<keyword evidence="3" id="KW-0813">Transport</keyword>
<evidence type="ECO:0000256" key="6">
    <source>
        <dbReference type="ARBA" id="ARBA00023010"/>
    </source>
</evidence>
<dbReference type="PANTHER" id="PTHR12388">
    <property type="entry name" value="MITOCHONDRIA ASSOCIATED GRANULOCYTE MACROPHAGE CSF SIGNALING MOLECULE"/>
    <property type="match status" value="1"/>
</dbReference>
<evidence type="ECO:0000313" key="11">
    <source>
        <dbReference type="Proteomes" id="UP000009022"/>
    </source>
</evidence>
<evidence type="ECO:0000256" key="9">
    <source>
        <dbReference type="SAM" id="MobiDB-lite"/>
    </source>
</evidence>
<dbReference type="GO" id="GO:0005744">
    <property type="term" value="C:TIM23 mitochondrial import inner membrane translocase complex"/>
    <property type="evidence" value="ECO:0000318"/>
    <property type="project" value="GO_Central"/>
</dbReference>
<dbReference type="InParanoid" id="B3RXP0"/>
<dbReference type="OMA" id="AKYLIQI"/>
<evidence type="ECO:0000256" key="3">
    <source>
        <dbReference type="ARBA" id="ARBA00022448"/>
    </source>
</evidence>
<dbReference type="FunCoup" id="B3RXP0">
    <property type="interactions" value="925"/>
</dbReference>
<dbReference type="CTD" id="6753569"/>
<comment type="similarity">
    <text evidence="2">Belongs to the TIM16/PAM16 family.</text>
</comment>
<keyword evidence="11" id="KW-1185">Reference proteome</keyword>
<keyword evidence="8" id="KW-0472">Membrane</keyword>
<evidence type="ECO:0000256" key="7">
    <source>
        <dbReference type="ARBA" id="ARBA00023128"/>
    </source>
</evidence>
<feature type="region of interest" description="Disordered" evidence="9">
    <location>
        <begin position="127"/>
        <end position="155"/>
    </location>
</feature>
<dbReference type="PANTHER" id="PTHR12388:SF0">
    <property type="entry name" value="MITOCHONDRIAL IMPORT INNER MEMBRANE TRANSLOCASE SUBUNIT TIM16"/>
    <property type="match status" value="1"/>
</dbReference>
<dbReference type="PhylomeDB" id="B3RXP0"/>
<keyword evidence="7" id="KW-0496">Mitochondrion</keyword>
<proteinExistence type="inferred from homology"/>
<dbReference type="GeneID" id="6753569"/>
<keyword evidence="6" id="KW-0811">Translocation</keyword>
<dbReference type="RefSeq" id="XP_002112778.1">
    <property type="nucleotide sequence ID" value="XM_002112742.1"/>
</dbReference>
<evidence type="ECO:0000256" key="2">
    <source>
        <dbReference type="ARBA" id="ARBA00008817"/>
    </source>
</evidence>
<evidence type="ECO:0000256" key="1">
    <source>
        <dbReference type="ARBA" id="ARBA00004637"/>
    </source>
</evidence>
<evidence type="ECO:0000256" key="4">
    <source>
        <dbReference type="ARBA" id="ARBA00022792"/>
    </source>
</evidence>
<dbReference type="FunFam" id="1.10.287.110:FF:000006">
    <property type="entry name" value="Import inner membrane translocase subunit TIM16"/>
    <property type="match status" value="1"/>
</dbReference>
<dbReference type="OrthoDB" id="10262892at2759"/>
<dbReference type="Gene3D" id="1.10.287.110">
    <property type="entry name" value="DnaJ domain"/>
    <property type="match status" value="1"/>
</dbReference>
<reference evidence="10 11" key="1">
    <citation type="journal article" date="2008" name="Nature">
        <title>The Trichoplax genome and the nature of placozoans.</title>
        <authorList>
            <person name="Srivastava M."/>
            <person name="Begovic E."/>
            <person name="Chapman J."/>
            <person name="Putnam N.H."/>
            <person name="Hellsten U."/>
            <person name="Kawashima T."/>
            <person name="Kuo A."/>
            <person name="Mitros T."/>
            <person name="Salamov A."/>
            <person name="Carpenter M.L."/>
            <person name="Signorovitch A.Y."/>
            <person name="Moreno M.A."/>
            <person name="Kamm K."/>
            <person name="Grimwood J."/>
            <person name="Schmutz J."/>
            <person name="Shapiro H."/>
            <person name="Grigoriev I.V."/>
            <person name="Buss L.W."/>
            <person name="Schierwater B."/>
            <person name="Dellaporta S.L."/>
            <person name="Rokhsar D.S."/>
        </authorList>
    </citation>
    <scope>NUCLEOTIDE SEQUENCE [LARGE SCALE GENOMIC DNA]</scope>
    <source>
        <strain evidence="10 11">Grell-BS-1999</strain>
    </source>
</reference>
<dbReference type="Proteomes" id="UP000009022">
    <property type="component" value="Unassembled WGS sequence"/>
</dbReference>
<comment type="subcellular location">
    <subcellularLocation>
        <location evidence="1">Mitochondrion inner membrane</location>
        <topology evidence="1">Peripheral membrane protein</topology>
    </subcellularLocation>
</comment>
<dbReference type="Pfam" id="PF03656">
    <property type="entry name" value="Pam16"/>
    <property type="match status" value="1"/>
</dbReference>
<dbReference type="GO" id="GO:0030150">
    <property type="term" value="P:protein import into mitochondrial matrix"/>
    <property type="evidence" value="ECO:0000318"/>
    <property type="project" value="GO_Central"/>
</dbReference>
<evidence type="ECO:0000256" key="5">
    <source>
        <dbReference type="ARBA" id="ARBA00022927"/>
    </source>
</evidence>
<keyword evidence="4" id="KW-0999">Mitochondrion inner membrane</keyword>
<organism evidence="10 11">
    <name type="scientific">Trichoplax adhaerens</name>
    <name type="common">Trichoplax reptans</name>
    <dbReference type="NCBI Taxonomy" id="10228"/>
    <lineage>
        <taxon>Eukaryota</taxon>
        <taxon>Metazoa</taxon>
        <taxon>Placozoa</taxon>
        <taxon>Uniplacotomia</taxon>
        <taxon>Trichoplacea</taxon>
        <taxon>Trichoplacidae</taxon>
        <taxon>Trichoplax</taxon>
    </lineage>
</organism>
<evidence type="ECO:0000313" key="10">
    <source>
        <dbReference type="EMBL" id="EDV24888.1"/>
    </source>
</evidence>
<name>B3RXP0_TRIAD</name>
<dbReference type="AlphaFoldDB" id="B3RXP0"/>
<dbReference type="HOGENOM" id="CLU_101461_3_0_1"/>
<dbReference type="InterPro" id="IPR005341">
    <property type="entry name" value="Tim16"/>
</dbReference>
<dbReference type="InterPro" id="IPR036869">
    <property type="entry name" value="J_dom_sf"/>
</dbReference>
<dbReference type="KEGG" id="tad:TRIADDRAFT_56275"/>
<keyword evidence="5" id="KW-0653">Protein transport</keyword>
<evidence type="ECO:0000256" key="8">
    <source>
        <dbReference type="ARBA" id="ARBA00023136"/>
    </source>
</evidence>
<dbReference type="eggNOG" id="KOG3442">
    <property type="taxonomic scope" value="Eukaryota"/>
</dbReference>
<evidence type="ECO:0008006" key="12">
    <source>
        <dbReference type="Google" id="ProtNLM"/>
    </source>
</evidence>
<sequence>MFQGIARAHDEATQDRIGTAKFIAQMIVIGAQVVGRAFTQALRQEFASSQAARKAADSTGTKEAARNSLLGMSLSEAKKVLNIQKLDPELIQKSFDHLFKVNDKTAGGSFYLQSKVYRAKERIDAEISKDAKSDNVNSDGKTSSDGKATSDGKTE</sequence>
<gene>
    <name evidence="10" type="ORF">TRIADDRAFT_56275</name>
</gene>
<dbReference type="STRING" id="10228.B3RXP0"/>
<accession>B3RXP0</accession>
<feature type="compositionally biased region" description="Basic and acidic residues" evidence="9">
    <location>
        <begin position="142"/>
        <end position="155"/>
    </location>
</feature>
<protein>
    <recommendedName>
        <fullName evidence="12">Presequence translocated-associated motor subunit PAM16</fullName>
    </recommendedName>
</protein>
<dbReference type="EMBL" id="DS985245">
    <property type="protein sequence ID" value="EDV24888.1"/>
    <property type="molecule type" value="Genomic_DNA"/>
</dbReference>